<evidence type="ECO:0000256" key="1">
    <source>
        <dbReference type="ARBA" id="ARBA00023016"/>
    </source>
</evidence>
<dbReference type="GO" id="GO:0005737">
    <property type="term" value="C:cytoplasm"/>
    <property type="evidence" value="ECO:0007669"/>
    <property type="project" value="TreeGrafter"/>
</dbReference>
<keyword evidence="2" id="KW-0456">Lyase</keyword>
<evidence type="ECO:0000259" key="5">
    <source>
        <dbReference type="Pfam" id="PF01965"/>
    </source>
</evidence>
<keyword evidence="7" id="KW-1185">Reference proteome</keyword>
<dbReference type="GO" id="GO:0019243">
    <property type="term" value="P:methylglyoxal catabolic process to D-lactate via S-lactoyl-glutathione"/>
    <property type="evidence" value="ECO:0007669"/>
    <property type="project" value="TreeGrafter"/>
</dbReference>
<comment type="similarity">
    <text evidence="3">Belongs to the peptidase C56 family. HSP31-like subfamily.</text>
</comment>
<evidence type="ECO:0000256" key="3">
    <source>
        <dbReference type="ARBA" id="ARBA00038493"/>
    </source>
</evidence>
<keyword evidence="1" id="KW-0346">Stress response</keyword>
<keyword evidence="6" id="KW-0315">Glutamine amidotransferase</keyword>
<gene>
    <name evidence="6" type="ORF">D3872_01395</name>
</gene>
<evidence type="ECO:0000256" key="2">
    <source>
        <dbReference type="ARBA" id="ARBA00023239"/>
    </source>
</evidence>
<dbReference type="SUPFAM" id="SSF52317">
    <property type="entry name" value="Class I glutamine amidotransferase-like"/>
    <property type="match status" value="1"/>
</dbReference>
<dbReference type="RefSeq" id="WP_119809124.1">
    <property type="nucleotide sequence ID" value="NZ_QYUP01000012.1"/>
</dbReference>
<evidence type="ECO:0000313" key="7">
    <source>
        <dbReference type="Proteomes" id="UP000284006"/>
    </source>
</evidence>
<dbReference type="EMBL" id="QYUP01000012">
    <property type="protein sequence ID" value="RJG27310.1"/>
    <property type="molecule type" value="Genomic_DNA"/>
</dbReference>
<keyword evidence="6" id="KW-0808">Transferase</keyword>
<proteinExistence type="inferred from homology"/>
<evidence type="ECO:0000256" key="4">
    <source>
        <dbReference type="SAM" id="MobiDB-lite"/>
    </source>
</evidence>
<dbReference type="Pfam" id="PF01965">
    <property type="entry name" value="DJ-1_PfpI"/>
    <property type="match status" value="1"/>
</dbReference>
<evidence type="ECO:0000313" key="6">
    <source>
        <dbReference type="EMBL" id="RJG27310.1"/>
    </source>
</evidence>
<dbReference type="InterPro" id="IPR050325">
    <property type="entry name" value="Prot/Nucl_acid_deglycase"/>
</dbReference>
<dbReference type="AlphaFoldDB" id="A0A418Y7Y9"/>
<dbReference type="PANTHER" id="PTHR48094:SF11">
    <property type="entry name" value="GLUTATHIONE-INDEPENDENT GLYOXALASE HSP31-RELATED"/>
    <property type="match status" value="1"/>
</dbReference>
<dbReference type="InterPro" id="IPR029062">
    <property type="entry name" value="Class_I_gatase-like"/>
</dbReference>
<dbReference type="PANTHER" id="PTHR48094">
    <property type="entry name" value="PROTEIN/NUCLEIC ACID DEGLYCASE DJ-1-RELATED"/>
    <property type="match status" value="1"/>
</dbReference>
<dbReference type="Proteomes" id="UP000284006">
    <property type="component" value="Unassembled WGS sequence"/>
</dbReference>
<dbReference type="InterPro" id="IPR002818">
    <property type="entry name" value="DJ-1/PfpI"/>
</dbReference>
<reference evidence="6 7" key="1">
    <citation type="submission" date="2018-09" db="EMBL/GenBank/DDBJ databases">
        <authorList>
            <person name="Zhu H."/>
        </authorList>
    </citation>
    <scope>NUCLEOTIDE SEQUENCE [LARGE SCALE GENOMIC DNA]</scope>
    <source>
        <strain evidence="6 7">K1S02-61</strain>
    </source>
</reference>
<organism evidence="6 7">
    <name type="scientific">Massilia cavernae</name>
    <dbReference type="NCBI Taxonomy" id="2320864"/>
    <lineage>
        <taxon>Bacteria</taxon>
        <taxon>Pseudomonadati</taxon>
        <taxon>Pseudomonadota</taxon>
        <taxon>Betaproteobacteria</taxon>
        <taxon>Burkholderiales</taxon>
        <taxon>Oxalobacteraceae</taxon>
        <taxon>Telluria group</taxon>
        <taxon>Massilia</taxon>
    </lineage>
</organism>
<protein>
    <submittedName>
        <fullName evidence="6">Type 1 glutamine amidotransferase domain-containing protein</fullName>
    </submittedName>
</protein>
<dbReference type="GO" id="GO:0019172">
    <property type="term" value="F:glyoxalase III activity"/>
    <property type="evidence" value="ECO:0007669"/>
    <property type="project" value="TreeGrafter"/>
</dbReference>
<feature type="domain" description="DJ-1/PfpI" evidence="5">
    <location>
        <begin position="25"/>
        <end position="220"/>
    </location>
</feature>
<dbReference type="GO" id="GO:0016740">
    <property type="term" value="F:transferase activity"/>
    <property type="evidence" value="ECO:0007669"/>
    <property type="project" value="UniProtKB-KW"/>
</dbReference>
<dbReference type="CDD" id="cd03141">
    <property type="entry name" value="GATase1_Hsp31_like"/>
    <property type="match status" value="1"/>
</dbReference>
<dbReference type="OrthoDB" id="9792284at2"/>
<dbReference type="Gene3D" id="3.40.50.880">
    <property type="match status" value="1"/>
</dbReference>
<accession>A0A418Y7Y9</accession>
<name>A0A418Y7Y9_9BURK</name>
<feature type="region of interest" description="Disordered" evidence="4">
    <location>
        <begin position="44"/>
        <end position="72"/>
    </location>
</feature>
<sequence>MKILMVLTSHEQLGDTGKKTGFWLEEFAAPYYVFKDAGANITLASPKGGQPPLDPKSDEPGAQTEATKRFKDDPEAAIALANTLPLSEISDGDYDAVFYPGGHGPLWDLATDKRSIKIIETMYGDGKVVAAVCHAPAAFINATGQDGGPLVRHKRVTGFSNSEEEAVGLSKTVPFLLEDALLESDARYSRGPDWHPYVVTEGSLVTGQNPASSAPAAEEVLRILGAYRKQE</sequence>
<comment type="caution">
    <text evidence="6">The sequence shown here is derived from an EMBL/GenBank/DDBJ whole genome shotgun (WGS) entry which is preliminary data.</text>
</comment>